<accession>A0ABX5ISY6</accession>
<dbReference type="InterPro" id="IPR036291">
    <property type="entry name" value="NAD(P)-bd_dom_sf"/>
</dbReference>
<reference evidence="2 3" key="1">
    <citation type="submission" date="2018-03" db="EMBL/GenBank/DDBJ databases">
        <authorList>
            <person name="Zhou J."/>
            <person name="Li X."/>
            <person name="Xue M."/>
            <person name="Yin J."/>
        </authorList>
    </citation>
    <scope>NUCLEOTIDE SEQUENCE [LARGE SCALE GENOMIC DNA]</scope>
    <source>
        <strain evidence="2 3">SYSU ZJ2214</strain>
    </source>
</reference>
<dbReference type="PANTHER" id="PTHR42879">
    <property type="entry name" value="3-OXOACYL-(ACYL-CARRIER-PROTEIN) REDUCTASE"/>
    <property type="match status" value="1"/>
</dbReference>
<dbReference type="Proteomes" id="UP000241895">
    <property type="component" value="Unassembled WGS sequence"/>
</dbReference>
<dbReference type="InterPro" id="IPR002347">
    <property type="entry name" value="SDR_fam"/>
</dbReference>
<evidence type="ECO:0000256" key="1">
    <source>
        <dbReference type="ARBA" id="ARBA00006484"/>
    </source>
</evidence>
<name>A0ABX5ISY6_9GAMM</name>
<dbReference type="PANTHER" id="PTHR42879:SF2">
    <property type="entry name" value="3-OXOACYL-[ACYL-CARRIER-PROTEIN] REDUCTASE FABG"/>
    <property type="match status" value="1"/>
</dbReference>
<dbReference type="Pfam" id="PF13561">
    <property type="entry name" value="adh_short_C2"/>
    <property type="match status" value="1"/>
</dbReference>
<comment type="similarity">
    <text evidence="1">Belongs to the short-chain dehydrogenases/reductases (SDR) family.</text>
</comment>
<keyword evidence="3" id="KW-1185">Reference proteome</keyword>
<organism evidence="2 3">
    <name type="scientific">Halomonas litopenaei</name>
    <dbReference type="NCBI Taxonomy" id="2109328"/>
    <lineage>
        <taxon>Bacteria</taxon>
        <taxon>Pseudomonadati</taxon>
        <taxon>Pseudomonadota</taxon>
        <taxon>Gammaproteobacteria</taxon>
        <taxon>Oceanospirillales</taxon>
        <taxon>Halomonadaceae</taxon>
        <taxon>Halomonas</taxon>
    </lineage>
</organism>
<dbReference type="PRINTS" id="PR00081">
    <property type="entry name" value="GDHRDH"/>
</dbReference>
<dbReference type="InterPro" id="IPR050259">
    <property type="entry name" value="SDR"/>
</dbReference>
<dbReference type="InterPro" id="IPR011294">
    <property type="entry name" value="3-OHbutyrate_DH"/>
</dbReference>
<protein>
    <submittedName>
        <fullName evidence="2">D-beta-hydroxybutyrate dehydrogenase</fullName>
    </submittedName>
</protein>
<proteinExistence type="inferred from homology"/>
<evidence type="ECO:0000313" key="3">
    <source>
        <dbReference type="Proteomes" id="UP000241895"/>
    </source>
</evidence>
<dbReference type="Gene3D" id="3.40.50.720">
    <property type="entry name" value="NAD(P)-binding Rossmann-like Domain"/>
    <property type="match status" value="1"/>
</dbReference>
<gene>
    <name evidence="2" type="ORF">C6W88_18835</name>
</gene>
<dbReference type="PRINTS" id="PR00080">
    <property type="entry name" value="SDRFAMILY"/>
</dbReference>
<sequence length="267" mass="28370">MGDVFQTQRRAIVSDHSTPRVALVTGTSSGIGAAVVAHLRAQGHQVLAVDFNPAGREVAEAEGAVFHEADLTQAEACRGAVDEALRRFGRLDILVNNAGIQHVAPIEEFPQEKWRQIIDLMLTAPFLLTQAAWPSMRENGWGRIVNIASVHAQVASPGKAAYISAKHGMIGLTKTAALEGGAQGITANALCPAYVKTPLVDNQIADQARLHGMEEQEVIEQIMLKNAAVKRLIDPSEVASLVGYLASDAAGAVTGASWNIDLGWTAQ</sequence>
<dbReference type="NCBIfam" id="NF009093">
    <property type="entry name" value="PRK12429.1"/>
    <property type="match status" value="1"/>
</dbReference>
<evidence type="ECO:0000313" key="2">
    <source>
        <dbReference type="EMBL" id="PTL91681.1"/>
    </source>
</evidence>
<dbReference type="EMBL" id="PXNS01000015">
    <property type="protein sequence ID" value="PTL91681.1"/>
    <property type="molecule type" value="Genomic_DNA"/>
</dbReference>
<dbReference type="NCBIfam" id="TIGR01963">
    <property type="entry name" value="PHB_DH"/>
    <property type="match status" value="1"/>
</dbReference>
<comment type="caution">
    <text evidence="2">The sequence shown here is derived from an EMBL/GenBank/DDBJ whole genome shotgun (WGS) entry which is preliminary data.</text>
</comment>
<dbReference type="SUPFAM" id="SSF51735">
    <property type="entry name" value="NAD(P)-binding Rossmann-fold domains"/>
    <property type="match status" value="1"/>
</dbReference>